<protein>
    <recommendedName>
        <fullName evidence="4">Ribosome quality control complex subunit 1</fullName>
    </recommendedName>
</protein>
<dbReference type="EMBL" id="CAEFZW010000003">
    <property type="protein sequence ID" value="CAB4253788.1"/>
    <property type="molecule type" value="Genomic_DNA"/>
</dbReference>
<dbReference type="GO" id="GO:1990112">
    <property type="term" value="C:RQC complex"/>
    <property type="evidence" value="ECO:0007669"/>
    <property type="project" value="TreeGrafter"/>
</dbReference>
<evidence type="ECO:0000256" key="1">
    <source>
        <dbReference type="SAM" id="MobiDB-lite"/>
    </source>
</evidence>
<feature type="compositionally biased region" description="Basic residues" evidence="1">
    <location>
        <begin position="78"/>
        <end position="92"/>
    </location>
</feature>
<dbReference type="OrthoDB" id="205993at2759"/>
<organism evidence="2 3">
    <name type="scientific">Maudiozyma barnettii</name>
    <dbReference type="NCBI Taxonomy" id="61262"/>
    <lineage>
        <taxon>Eukaryota</taxon>
        <taxon>Fungi</taxon>
        <taxon>Dikarya</taxon>
        <taxon>Ascomycota</taxon>
        <taxon>Saccharomycotina</taxon>
        <taxon>Saccharomycetes</taxon>
        <taxon>Saccharomycetales</taxon>
        <taxon>Saccharomycetaceae</taxon>
        <taxon>Maudiozyma</taxon>
    </lineage>
</organism>
<dbReference type="GO" id="GO:0072344">
    <property type="term" value="P:rescue of stalled ribosome"/>
    <property type="evidence" value="ECO:0007669"/>
    <property type="project" value="TreeGrafter"/>
</dbReference>
<dbReference type="GeneID" id="64856762"/>
<comment type="caution">
    <text evidence="2">The sequence shown here is derived from an EMBL/GenBank/DDBJ whole genome shotgun (WGS) entry which is preliminary data.</text>
</comment>
<dbReference type="AlphaFoldDB" id="A0A8H2ZHC4"/>
<proteinExistence type="predicted"/>
<accession>A0A8H2ZHC4</accession>
<dbReference type="RefSeq" id="XP_041405633.1">
    <property type="nucleotide sequence ID" value="XM_041549699.1"/>
</dbReference>
<evidence type="ECO:0008006" key="4">
    <source>
        <dbReference type="Google" id="ProtNLM"/>
    </source>
</evidence>
<dbReference type="GO" id="GO:1990116">
    <property type="term" value="P:ribosome-associated ubiquitin-dependent protein catabolic process"/>
    <property type="evidence" value="ECO:0007669"/>
    <property type="project" value="TreeGrafter"/>
</dbReference>
<reference evidence="2 3" key="1">
    <citation type="submission" date="2020-05" db="EMBL/GenBank/DDBJ databases">
        <authorList>
            <person name="Casaregola S."/>
            <person name="Devillers H."/>
            <person name="Grondin C."/>
        </authorList>
    </citation>
    <scope>NUCLEOTIDE SEQUENCE [LARGE SCALE GENOMIC DNA]</scope>
    <source>
        <strain evidence="2 3">CLIB 1767</strain>
    </source>
</reference>
<sequence length="712" mass="83144">MSSRALRKLQNDEDLLASILGSKEASIEPRKTTKTPPKNVNVFALMNDVQSDSKLDSEHDESSESDIPIIRTPILLTKSKKKKQKKKNKQNKKAKDQSDIEVSHDSEDDRELDILLQEYKKKDVKKLSDFQKGNLDLDSDEDYMTASDNEDNNDVYNINIEERIKGDLRNDTTFEKFPVKYLKYATRFFNQDIKKLDPHSEFKLLFDDISPESLEDIDSVTSTSISPQQLKQIQRMKRLVRNWGGKNHRTVPNGPGGSIHTLKFTKVREDWIPTPRGELVMKSLDMNNLIDWQLWQRPTDWKDVIEDDLKRWKKYVSFYRFEPLDIDLSRKAMTEFYLSVIVHPDHEALINLISSKFPYHIPSLLQVALITIRQGDRSNTNGLLQRALFVFDRALKACINFDVLSCNLPYIYFFNRQFYLAIFRYILALAQRGAITTAAEWCKVLWSLSPTEDPLGCRYFMDHYLLLNNDYQYIIEVSKSPLINSYRQWYTFGISLATVYSYIKIDEYEKARKELKKCFYYHGPALATLFVEKLVGDPSFSDIFTIHNYDSELLEAKAYMARFGAIWKDPKDINFLHQEILIILNEYKEDKTLSDLKFVAEKEEDVQENVFFINDIPINLLRFAILSEESSIMAGIPAYIWSDYEVYEFDVLPPQPTSKESLEVLENVKSFINDKDLAISQAAMLQDEDMMNQIRQLSLQQYIQQNEIETNE</sequence>
<gene>
    <name evidence="2" type="ORF">KABA2_03S05434</name>
</gene>
<keyword evidence="3" id="KW-1185">Reference proteome</keyword>
<evidence type="ECO:0000313" key="3">
    <source>
        <dbReference type="Proteomes" id="UP000644660"/>
    </source>
</evidence>
<feature type="region of interest" description="Disordered" evidence="1">
    <location>
        <begin position="19"/>
        <end position="107"/>
    </location>
</feature>
<feature type="compositionally biased region" description="Basic and acidic residues" evidence="1">
    <location>
        <begin position="51"/>
        <end position="62"/>
    </location>
</feature>
<feature type="compositionally biased region" description="Basic and acidic residues" evidence="1">
    <location>
        <begin position="93"/>
        <end position="107"/>
    </location>
</feature>
<dbReference type="Pfam" id="PF04910">
    <property type="entry name" value="Tcf25"/>
    <property type="match status" value="1"/>
</dbReference>
<dbReference type="Proteomes" id="UP000644660">
    <property type="component" value="Unassembled WGS sequence"/>
</dbReference>
<evidence type="ECO:0000313" key="2">
    <source>
        <dbReference type="EMBL" id="CAB4253788.1"/>
    </source>
</evidence>
<dbReference type="InterPro" id="IPR006994">
    <property type="entry name" value="TCF25/Rqc1"/>
</dbReference>
<dbReference type="PANTHER" id="PTHR22684:SF0">
    <property type="entry name" value="RIBOSOME QUALITY CONTROL COMPLEX SUBUNIT TCF25"/>
    <property type="match status" value="1"/>
</dbReference>
<dbReference type="PANTHER" id="PTHR22684">
    <property type="entry name" value="NULP1-RELATED"/>
    <property type="match status" value="1"/>
</dbReference>
<name>A0A8H2ZHC4_9SACH</name>